<comment type="caution">
    <text evidence="15">The sequence shown here is derived from an EMBL/GenBank/DDBJ whole genome shotgun (WGS) entry which is preliminary data.</text>
</comment>
<evidence type="ECO:0000256" key="8">
    <source>
        <dbReference type="ARBA" id="ARBA00023136"/>
    </source>
</evidence>
<dbReference type="InterPro" id="IPR011162">
    <property type="entry name" value="MHC_I/II-like_Ag-recog"/>
</dbReference>
<evidence type="ECO:0000256" key="12">
    <source>
        <dbReference type="SAM" id="Phobius"/>
    </source>
</evidence>
<keyword evidence="5 13" id="KW-0732">Signal</keyword>
<evidence type="ECO:0000256" key="9">
    <source>
        <dbReference type="ARBA" id="ARBA00023157"/>
    </source>
</evidence>
<sequence length="266" mass="29667">MRVPRPQPWGLWLLLVLLPRTLRADGHRSLQYRLTAVSSPARGTPAFWATGWLGPQQYLRYNSLRGQAEPFGAWIWESQLPWYWEKETTDLRGKQALFLEALAALAALQKGSYILQGLLGCEMGPDNATVPVASFALNGEEFMKFDVKAGAWDGDWPEAREIGQRWRQHEDAVWQERHFLMSSCPQRLLGHLQTGRGNLEWKDPPATSLVPVVGIVVGLLLLLAAAAGAAVLWWRMRRGLPAPWILLRGDDLGALLSTGPAKDADS</sequence>
<evidence type="ECO:0000256" key="4">
    <source>
        <dbReference type="ARBA" id="ARBA00022692"/>
    </source>
</evidence>
<evidence type="ECO:0000259" key="14">
    <source>
        <dbReference type="Pfam" id="PF00129"/>
    </source>
</evidence>
<dbReference type="Pfam" id="PF00129">
    <property type="entry name" value="MHC_I"/>
    <property type="match status" value="1"/>
</dbReference>
<evidence type="ECO:0000256" key="3">
    <source>
        <dbReference type="ARBA" id="ARBA00022475"/>
    </source>
</evidence>
<evidence type="ECO:0000256" key="11">
    <source>
        <dbReference type="ARBA" id="ARBA00023319"/>
    </source>
</evidence>
<evidence type="ECO:0000256" key="13">
    <source>
        <dbReference type="SAM" id="SignalP"/>
    </source>
</evidence>
<dbReference type="InterPro" id="IPR011161">
    <property type="entry name" value="MHC_I-like_Ag-recog"/>
</dbReference>
<evidence type="ECO:0000313" key="16">
    <source>
        <dbReference type="Proteomes" id="UP000558488"/>
    </source>
</evidence>
<dbReference type="AlphaFoldDB" id="A0A7J7RC57"/>
<gene>
    <name evidence="15" type="ORF">mPipKuh1_004997</name>
</gene>
<keyword evidence="11" id="KW-0393">Immunoglobulin domain</keyword>
<dbReference type="GO" id="GO:0010008">
    <property type="term" value="C:endosome membrane"/>
    <property type="evidence" value="ECO:0007669"/>
    <property type="project" value="UniProtKB-SubCell"/>
</dbReference>
<dbReference type="GO" id="GO:0006955">
    <property type="term" value="P:immune response"/>
    <property type="evidence" value="ECO:0007669"/>
    <property type="project" value="TreeGrafter"/>
</dbReference>
<keyword evidence="7 12" id="KW-1133">Transmembrane helix</keyword>
<dbReference type="GO" id="GO:0005615">
    <property type="term" value="C:extracellular space"/>
    <property type="evidence" value="ECO:0007669"/>
    <property type="project" value="TreeGrafter"/>
</dbReference>
<dbReference type="Gene3D" id="3.30.500.10">
    <property type="entry name" value="MHC class I-like antigen recognition-like"/>
    <property type="match status" value="1"/>
</dbReference>
<evidence type="ECO:0000256" key="5">
    <source>
        <dbReference type="ARBA" id="ARBA00022729"/>
    </source>
</evidence>
<protein>
    <submittedName>
        <fullName evidence="15">Fc of IgG receptor and transporter</fullName>
    </submittedName>
</protein>
<dbReference type="InterPro" id="IPR037055">
    <property type="entry name" value="MHC_I-like_Ag-recog_sf"/>
</dbReference>
<organism evidence="15 16">
    <name type="scientific">Pipistrellus kuhlii</name>
    <name type="common">Kuhl's pipistrelle</name>
    <dbReference type="NCBI Taxonomy" id="59472"/>
    <lineage>
        <taxon>Eukaryota</taxon>
        <taxon>Metazoa</taxon>
        <taxon>Chordata</taxon>
        <taxon>Craniata</taxon>
        <taxon>Vertebrata</taxon>
        <taxon>Euteleostomi</taxon>
        <taxon>Mammalia</taxon>
        <taxon>Eutheria</taxon>
        <taxon>Laurasiatheria</taxon>
        <taxon>Chiroptera</taxon>
        <taxon>Yangochiroptera</taxon>
        <taxon>Vespertilionidae</taxon>
        <taxon>Pipistrellus</taxon>
    </lineage>
</organism>
<keyword evidence="16" id="KW-1185">Reference proteome</keyword>
<dbReference type="SUPFAM" id="SSF54452">
    <property type="entry name" value="MHC antigen-recognition domain"/>
    <property type="match status" value="1"/>
</dbReference>
<evidence type="ECO:0000313" key="15">
    <source>
        <dbReference type="EMBL" id="KAF6273706.1"/>
    </source>
</evidence>
<feature type="transmembrane region" description="Helical" evidence="12">
    <location>
        <begin position="209"/>
        <end position="234"/>
    </location>
</feature>
<keyword evidence="3" id="KW-1003">Cell membrane</keyword>
<reference evidence="15 16" key="1">
    <citation type="journal article" date="2020" name="Nature">
        <title>Six reference-quality genomes reveal evolution of bat adaptations.</title>
        <authorList>
            <person name="Jebb D."/>
            <person name="Huang Z."/>
            <person name="Pippel M."/>
            <person name="Hughes G.M."/>
            <person name="Lavrichenko K."/>
            <person name="Devanna P."/>
            <person name="Winkler S."/>
            <person name="Jermiin L.S."/>
            <person name="Skirmuntt E.C."/>
            <person name="Katzourakis A."/>
            <person name="Burkitt-Gray L."/>
            <person name="Ray D.A."/>
            <person name="Sullivan K.A.M."/>
            <person name="Roscito J.G."/>
            <person name="Kirilenko B.M."/>
            <person name="Davalos L.M."/>
            <person name="Corthals A.P."/>
            <person name="Power M.L."/>
            <person name="Jones G."/>
            <person name="Ransome R.D."/>
            <person name="Dechmann D.K.N."/>
            <person name="Locatelli A.G."/>
            <person name="Puechmaille S.J."/>
            <person name="Fedrigo O."/>
            <person name="Jarvis E.D."/>
            <person name="Hiller M."/>
            <person name="Vernes S.C."/>
            <person name="Myers E.W."/>
            <person name="Teeling E.C."/>
        </authorList>
    </citation>
    <scope>NUCLEOTIDE SEQUENCE [LARGE SCALE GENOMIC DNA]</scope>
    <source>
        <strain evidence="15">MPipKuh1</strain>
        <tissue evidence="15">Flight muscle</tissue>
    </source>
</reference>
<evidence type="ECO:0000256" key="7">
    <source>
        <dbReference type="ARBA" id="ARBA00022989"/>
    </source>
</evidence>
<evidence type="ECO:0000256" key="1">
    <source>
        <dbReference type="ARBA" id="ARBA00004251"/>
    </source>
</evidence>
<keyword evidence="4 12" id="KW-0812">Transmembrane</keyword>
<dbReference type="GO" id="GO:0009897">
    <property type="term" value="C:external side of plasma membrane"/>
    <property type="evidence" value="ECO:0007669"/>
    <property type="project" value="TreeGrafter"/>
</dbReference>
<accession>A0A7J7RC57</accession>
<feature type="signal peptide" evidence="13">
    <location>
        <begin position="1"/>
        <end position="24"/>
    </location>
</feature>
<dbReference type="InterPro" id="IPR050208">
    <property type="entry name" value="MHC_class-I_related"/>
</dbReference>
<name>A0A7J7RC57_PIPKU</name>
<evidence type="ECO:0000256" key="2">
    <source>
        <dbReference type="ARBA" id="ARBA00004608"/>
    </source>
</evidence>
<evidence type="ECO:0000256" key="10">
    <source>
        <dbReference type="ARBA" id="ARBA00023180"/>
    </source>
</evidence>
<keyword evidence="6" id="KW-0967">Endosome</keyword>
<keyword evidence="15" id="KW-0675">Receptor</keyword>
<dbReference type="FunFam" id="3.30.500.10:FF:000003">
    <property type="entry name" value="IgG receptor FcRn large subunit p51"/>
    <property type="match status" value="1"/>
</dbReference>
<dbReference type="GO" id="GO:0030881">
    <property type="term" value="F:beta-2-microglobulin binding"/>
    <property type="evidence" value="ECO:0007669"/>
    <property type="project" value="TreeGrafter"/>
</dbReference>
<dbReference type="PANTHER" id="PTHR16675">
    <property type="entry name" value="MHC CLASS I-RELATED"/>
    <property type="match status" value="1"/>
</dbReference>
<comment type="subcellular location">
    <subcellularLocation>
        <location evidence="1">Cell membrane</location>
        <topology evidence="1">Single-pass type I membrane protein</topology>
    </subcellularLocation>
    <subcellularLocation>
        <location evidence="2">Endosome membrane</location>
    </subcellularLocation>
</comment>
<feature type="chain" id="PRO_5029707306" evidence="13">
    <location>
        <begin position="25"/>
        <end position="266"/>
    </location>
</feature>
<keyword evidence="8 12" id="KW-0472">Membrane</keyword>
<keyword evidence="9" id="KW-1015">Disulfide bond</keyword>
<dbReference type="PANTHER" id="PTHR16675:SF3">
    <property type="entry name" value="IGG RECEPTOR FCRN LARGE SUBUNIT P51"/>
    <property type="match status" value="1"/>
</dbReference>
<proteinExistence type="predicted"/>
<feature type="domain" description="MHC class I-like antigen recognition-like" evidence="14">
    <location>
        <begin position="27"/>
        <end position="199"/>
    </location>
</feature>
<evidence type="ECO:0000256" key="6">
    <source>
        <dbReference type="ARBA" id="ARBA00022753"/>
    </source>
</evidence>
<dbReference type="Proteomes" id="UP000558488">
    <property type="component" value="Unassembled WGS sequence"/>
</dbReference>
<keyword evidence="10" id="KW-0325">Glycoprotein</keyword>
<dbReference type="EMBL" id="JACAGB010000084">
    <property type="protein sequence ID" value="KAF6273706.1"/>
    <property type="molecule type" value="Genomic_DNA"/>
</dbReference>